<dbReference type="EC" id="3.1.1.97" evidence="6"/>
<feature type="non-terminal residue" evidence="8">
    <location>
        <position position="344"/>
    </location>
</feature>
<dbReference type="PANTHER" id="PTHR46042">
    <property type="entry name" value="DIPHTHINE METHYLTRANSFERASE"/>
    <property type="match status" value="1"/>
</dbReference>
<sequence length="344" mass="38136">REALFKTNSPPCCLRINPLDPSIVYFGTYTLIEGNNRKGSIEIWRIGKKKDVDSSFSTDFPDDDSSLLLATASSTGNITFWKIEKDDGTAFIEVADVQLFPEATLRSDETLITSINFHSNKNYLVFTATSGVVGYYDYESPTKFPEESSVRFFGSEHSLEAWFADWGHHGLLDNVVFSGGDDAKLIAHDIREPMAIMETSRIHDAGIVSILTGRQSWGEKVTDQFVIWTGGYDDNLCVLDLRAGLGSTGGSLIPGLPPIVREKHNLGGGVWRMIPSPHTNDSRVMTCNMYDGGRVLSYNEQTAQQVEVVGNYKGEHSSITYGGDWVGDKIISCSFYDNIVQVWN</sequence>
<evidence type="ECO:0000256" key="2">
    <source>
        <dbReference type="ARBA" id="ARBA00022574"/>
    </source>
</evidence>
<gene>
    <name evidence="8" type="ORF">PICMEDRAFT_21273</name>
</gene>
<comment type="pathway">
    <text evidence="1">Protein modification; peptidyl-diphthamide biosynthesis.</text>
</comment>
<dbReference type="SMART" id="SM00320">
    <property type="entry name" value="WD40"/>
    <property type="match status" value="4"/>
</dbReference>
<protein>
    <recommendedName>
        <fullName evidence="6">methylated diphthine methylhydrolase</fullName>
        <ecNumber evidence="6">3.1.1.97</ecNumber>
    </recommendedName>
</protein>
<keyword evidence="2" id="KW-0853">WD repeat</keyword>
<dbReference type="GeneID" id="30178878"/>
<dbReference type="AlphaFoldDB" id="A0A1E3NNQ8"/>
<dbReference type="STRING" id="763406.A0A1E3NNQ8"/>
<dbReference type="InterPro" id="IPR015943">
    <property type="entry name" value="WD40/YVTN_repeat-like_dom_sf"/>
</dbReference>
<dbReference type="EMBL" id="KV454002">
    <property type="protein sequence ID" value="ODQ47726.1"/>
    <property type="molecule type" value="Genomic_DNA"/>
</dbReference>
<dbReference type="InterPro" id="IPR036322">
    <property type="entry name" value="WD40_repeat_dom_sf"/>
</dbReference>
<dbReference type="PANTHER" id="PTHR46042:SF1">
    <property type="entry name" value="DIPHTHINE METHYLTRANSFERASE"/>
    <property type="match status" value="1"/>
</dbReference>
<dbReference type="GO" id="GO:0032456">
    <property type="term" value="P:endocytic recycling"/>
    <property type="evidence" value="ECO:0007669"/>
    <property type="project" value="EnsemblFungi"/>
</dbReference>
<accession>A0A1E3NNQ8</accession>
<dbReference type="GO" id="GO:0017183">
    <property type="term" value="P:protein histidyl modification to diphthamide"/>
    <property type="evidence" value="ECO:0007669"/>
    <property type="project" value="EnsemblFungi"/>
</dbReference>
<dbReference type="SUPFAM" id="SSF50978">
    <property type="entry name" value="WD40 repeat-like"/>
    <property type="match status" value="1"/>
</dbReference>
<dbReference type="Proteomes" id="UP000094455">
    <property type="component" value="Unassembled WGS sequence"/>
</dbReference>
<proteinExistence type="inferred from homology"/>
<name>A0A1E3NNQ8_9ASCO</name>
<dbReference type="GO" id="GO:0061685">
    <property type="term" value="F:diphthine methylesterase activity"/>
    <property type="evidence" value="ECO:0007669"/>
    <property type="project" value="UniProtKB-EC"/>
</dbReference>
<feature type="non-terminal residue" evidence="8">
    <location>
        <position position="1"/>
    </location>
</feature>
<evidence type="ECO:0000256" key="1">
    <source>
        <dbReference type="ARBA" id="ARBA00005156"/>
    </source>
</evidence>
<evidence type="ECO:0000256" key="4">
    <source>
        <dbReference type="ARBA" id="ARBA00022801"/>
    </source>
</evidence>
<evidence type="ECO:0000256" key="7">
    <source>
        <dbReference type="ARBA" id="ARBA00047551"/>
    </source>
</evidence>
<dbReference type="RefSeq" id="XP_019018839.1">
    <property type="nucleotide sequence ID" value="XM_019162191.1"/>
</dbReference>
<organism evidence="8 9">
    <name type="scientific">Pichia membranifaciens NRRL Y-2026</name>
    <dbReference type="NCBI Taxonomy" id="763406"/>
    <lineage>
        <taxon>Eukaryota</taxon>
        <taxon>Fungi</taxon>
        <taxon>Dikarya</taxon>
        <taxon>Ascomycota</taxon>
        <taxon>Saccharomycotina</taxon>
        <taxon>Pichiomycetes</taxon>
        <taxon>Pichiales</taxon>
        <taxon>Pichiaceae</taxon>
        <taxon>Pichia</taxon>
    </lineage>
</organism>
<dbReference type="GO" id="GO:0005768">
    <property type="term" value="C:endosome"/>
    <property type="evidence" value="ECO:0007669"/>
    <property type="project" value="EnsemblFungi"/>
</dbReference>
<dbReference type="OrthoDB" id="1930760at2759"/>
<evidence type="ECO:0000256" key="5">
    <source>
        <dbReference type="ARBA" id="ARBA00038092"/>
    </source>
</evidence>
<evidence type="ECO:0000313" key="9">
    <source>
        <dbReference type="Proteomes" id="UP000094455"/>
    </source>
</evidence>
<evidence type="ECO:0000256" key="6">
    <source>
        <dbReference type="ARBA" id="ARBA00039131"/>
    </source>
</evidence>
<dbReference type="Gene3D" id="2.130.10.10">
    <property type="entry name" value="YVTN repeat-like/Quinoprotein amine dehydrogenase"/>
    <property type="match status" value="1"/>
</dbReference>
<evidence type="ECO:0000313" key="8">
    <source>
        <dbReference type="EMBL" id="ODQ47726.1"/>
    </source>
</evidence>
<dbReference type="InterPro" id="IPR001680">
    <property type="entry name" value="WD40_rpt"/>
</dbReference>
<evidence type="ECO:0000256" key="3">
    <source>
        <dbReference type="ARBA" id="ARBA00022737"/>
    </source>
</evidence>
<keyword evidence="3" id="KW-0677">Repeat</keyword>
<comment type="catalytic activity">
    <reaction evidence="7">
        <text>diphthine methyl ester-[translation elongation factor 2] + H2O = diphthine-[translation elongation factor 2] + methanol + H(+)</text>
        <dbReference type="Rhea" id="RHEA:42656"/>
        <dbReference type="Rhea" id="RHEA-COMP:10172"/>
        <dbReference type="Rhea" id="RHEA-COMP:10173"/>
        <dbReference type="ChEBI" id="CHEBI:15377"/>
        <dbReference type="ChEBI" id="CHEBI:15378"/>
        <dbReference type="ChEBI" id="CHEBI:17790"/>
        <dbReference type="ChEBI" id="CHEBI:79005"/>
        <dbReference type="ChEBI" id="CHEBI:82696"/>
        <dbReference type="EC" id="3.1.1.97"/>
    </reaction>
</comment>
<dbReference type="InterPro" id="IPR052415">
    <property type="entry name" value="Diphthine_MTase"/>
</dbReference>
<reference evidence="8 9" key="1">
    <citation type="journal article" date="2016" name="Proc. Natl. Acad. Sci. U.S.A.">
        <title>Comparative genomics of biotechnologically important yeasts.</title>
        <authorList>
            <person name="Riley R."/>
            <person name="Haridas S."/>
            <person name="Wolfe K.H."/>
            <person name="Lopes M.R."/>
            <person name="Hittinger C.T."/>
            <person name="Goeker M."/>
            <person name="Salamov A.A."/>
            <person name="Wisecaver J.H."/>
            <person name="Long T.M."/>
            <person name="Calvey C.H."/>
            <person name="Aerts A.L."/>
            <person name="Barry K.W."/>
            <person name="Choi C."/>
            <person name="Clum A."/>
            <person name="Coughlan A.Y."/>
            <person name="Deshpande S."/>
            <person name="Douglass A.P."/>
            <person name="Hanson S.J."/>
            <person name="Klenk H.-P."/>
            <person name="LaButti K.M."/>
            <person name="Lapidus A."/>
            <person name="Lindquist E.A."/>
            <person name="Lipzen A.M."/>
            <person name="Meier-Kolthoff J.P."/>
            <person name="Ohm R.A."/>
            <person name="Otillar R.P."/>
            <person name="Pangilinan J.L."/>
            <person name="Peng Y."/>
            <person name="Rokas A."/>
            <person name="Rosa C.A."/>
            <person name="Scheuner C."/>
            <person name="Sibirny A.A."/>
            <person name="Slot J.C."/>
            <person name="Stielow J.B."/>
            <person name="Sun H."/>
            <person name="Kurtzman C.P."/>
            <person name="Blackwell M."/>
            <person name="Grigoriev I.V."/>
            <person name="Jeffries T.W."/>
        </authorList>
    </citation>
    <scope>NUCLEOTIDE SEQUENCE [LARGE SCALE GENOMIC DNA]</scope>
    <source>
        <strain evidence="8 9">NRRL Y-2026</strain>
    </source>
</reference>
<comment type="similarity">
    <text evidence="5">Belongs to the DPH7 family.</text>
</comment>
<keyword evidence="9" id="KW-1185">Reference proteome</keyword>
<keyword evidence="4" id="KW-0378">Hydrolase</keyword>